<evidence type="ECO:0000256" key="5">
    <source>
        <dbReference type="ARBA" id="ARBA00022553"/>
    </source>
</evidence>
<evidence type="ECO:0000256" key="7">
    <source>
        <dbReference type="ARBA" id="ARBA00022741"/>
    </source>
</evidence>
<keyword evidence="4" id="KW-1003">Cell membrane</keyword>
<dbReference type="Pfam" id="PF00989">
    <property type="entry name" value="PAS"/>
    <property type="match status" value="1"/>
</dbReference>
<dbReference type="InterPro" id="IPR004358">
    <property type="entry name" value="Sig_transdc_His_kin-like_C"/>
</dbReference>
<keyword evidence="11 12" id="KW-0472">Membrane</keyword>
<organism evidence="14 15">
    <name type="scientific">Roseospira navarrensis</name>
    <dbReference type="NCBI Taxonomy" id="140058"/>
    <lineage>
        <taxon>Bacteria</taxon>
        <taxon>Pseudomonadati</taxon>
        <taxon>Pseudomonadota</taxon>
        <taxon>Alphaproteobacteria</taxon>
        <taxon>Rhodospirillales</taxon>
        <taxon>Rhodospirillaceae</taxon>
        <taxon>Roseospira</taxon>
    </lineage>
</organism>
<protein>
    <recommendedName>
        <fullName evidence="3">histidine kinase</fullName>
        <ecNumber evidence="3">2.7.13.3</ecNumber>
    </recommendedName>
</protein>
<evidence type="ECO:0000259" key="13">
    <source>
        <dbReference type="PROSITE" id="PS50109"/>
    </source>
</evidence>
<keyword evidence="10" id="KW-0902">Two-component regulatory system</keyword>
<dbReference type="GO" id="GO:0000155">
    <property type="term" value="F:phosphorelay sensor kinase activity"/>
    <property type="evidence" value="ECO:0007669"/>
    <property type="project" value="InterPro"/>
</dbReference>
<keyword evidence="6" id="KW-0808">Transferase</keyword>
<keyword evidence="12" id="KW-1133">Transmembrane helix</keyword>
<evidence type="ECO:0000256" key="8">
    <source>
        <dbReference type="ARBA" id="ARBA00022777"/>
    </source>
</evidence>
<dbReference type="PROSITE" id="PS50109">
    <property type="entry name" value="HIS_KIN"/>
    <property type="match status" value="1"/>
</dbReference>
<dbReference type="OrthoDB" id="9813151at2"/>
<feature type="domain" description="Histidine kinase" evidence="13">
    <location>
        <begin position="245"/>
        <end position="487"/>
    </location>
</feature>
<feature type="transmembrane region" description="Helical" evidence="12">
    <location>
        <begin position="20"/>
        <end position="40"/>
    </location>
</feature>
<dbReference type="Pfam" id="PF00512">
    <property type="entry name" value="HisKA"/>
    <property type="match status" value="1"/>
</dbReference>
<evidence type="ECO:0000256" key="4">
    <source>
        <dbReference type="ARBA" id="ARBA00022475"/>
    </source>
</evidence>
<evidence type="ECO:0000256" key="9">
    <source>
        <dbReference type="ARBA" id="ARBA00022840"/>
    </source>
</evidence>
<dbReference type="EC" id="2.7.13.3" evidence="3"/>
<dbReference type="CDD" id="cd00130">
    <property type="entry name" value="PAS"/>
    <property type="match status" value="1"/>
</dbReference>
<evidence type="ECO:0000256" key="10">
    <source>
        <dbReference type="ARBA" id="ARBA00023012"/>
    </source>
</evidence>
<dbReference type="PANTHER" id="PTHR45453">
    <property type="entry name" value="PHOSPHATE REGULON SENSOR PROTEIN PHOR"/>
    <property type="match status" value="1"/>
</dbReference>
<evidence type="ECO:0000256" key="1">
    <source>
        <dbReference type="ARBA" id="ARBA00000085"/>
    </source>
</evidence>
<comment type="catalytic activity">
    <reaction evidence="1">
        <text>ATP + protein L-histidine = ADP + protein N-phospho-L-histidine.</text>
        <dbReference type="EC" id="2.7.13.3"/>
    </reaction>
</comment>
<evidence type="ECO:0000256" key="3">
    <source>
        <dbReference type="ARBA" id="ARBA00012438"/>
    </source>
</evidence>
<name>A0A7X2D430_9PROT</name>
<dbReference type="InterPro" id="IPR000014">
    <property type="entry name" value="PAS"/>
</dbReference>
<dbReference type="GO" id="GO:0016036">
    <property type="term" value="P:cellular response to phosphate starvation"/>
    <property type="evidence" value="ECO:0007669"/>
    <property type="project" value="TreeGrafter"/>
</dbReference>
<dbReference type="GO" id="GO:0005524">
    <property type="term" value="F:ATP binding"/>
    <property type="evidence" value="ECO:0007669"/>
    <property type="project" value="UniProtKB-KW"/>
</dbReference>
<dbReference type="PANTHER" id="PTHR45453:SF1">
    <property type="entry name" value="PHOSPHATE REGULON SENSOR PROTEIN PHOR"/>
    <property type="match status" value="1"/>
</dbReference>
<dbReference type="Gene3D" id="1.10.287.130">
    <property type="match status" value="1"/>
</dbReference>
<keyword evidence="15" id="KW-1185">Reference proteome</keyword>
<accession>A0A7X2D430</accession>
<dbReference type="GO" id="GO:0006355">
    <property type="term" value="P:regulation of DNA-templated transcription"/>
    <property type="evidence" value="ECO:0007669"/>
    <property type="project" value="InterPro"/>
</dbReference>
<evidence type="ECO:0000256" key="2">
    <source>
        <dbReference type="ARBA" id="ARBA00004236"/>
    </source>
</evidence>
<evidence type="ECO:0000256" key="12">
    <source>
        <dbReference type="SAM" id="Phobius"/>
    </source>
</evidence>
<dbReference type="InterPro" id="IPR005467">
    <property type="entry name" value="His_kinase_dom"/>
</dbReference>
<dbReference type="FunFam" id="1.10.287.130:FF:000008">
    <property type="entry name" value="Two-component sensor histidine kinase"/>
    <property type="match status" value="1"/>
</dbReference>
<dbReference type="EMBL" id="WIVE01000065">
    <property type="protein sequence ID" value="MQX38004.1"/>
    <property type="molecule type" value="Genomic_DNA"/>
</dbReference>
<dbReference type="InterPro" id="IPR003661">
    <property type="entry name" value="HisK_dim/P_dom"/>
</dbReference>
<dbReference type="SUPFAM" id="SSF55785">
    <property type="entry name" value="PYP-like sensor domain (PAS domain)"/>
    <property type="match status" value="1"/>
</dbReference>
<keyword evidence="8" id="KW-0418">Kinase</keyword>
<evidence type="ECO:0000313" key="14">
    <source>
        <dbReference type="EMBL" id="MQX38004.1"/>
    </source>
</evidence>
<dbReference type="GO" id="GO:0004721">
    <property type="term" value="F:phosphoprotein phosphatase activity"/>
    <property type="evidence" value="ECO:0007669"/>
    <property type="project" value="TreeGrafter"/>
</dbReference>
<keyword evidence="9" id="KW-0067">ATP-binding</keyword>
<dbReference type="FunFam" id="3.30.565.10:FF:000006">
    <property type="entry name" value="Sensor histidine kinase WalK"/>
    <property type="match status" value="1"/>
</dbReference>
<dbReference type="GO" id="GO:0005886">
    <property type="term" value="C:plasma membrane"/>
    <property type="evidence" value="ECO:0007669"/>
    <property type="project" value="UniProtKB-SubCell"/>
</dbReference>
<evidence type="ECO:0000256" key="6">
    <source>
        <dbReference type="ARBA" id="ARBA00022679"/>
    </source>
</evidence>
<proteinExistence type="predicted"/>
<dbReference type="CDD" id="cd00082">
    <property type="entry name" value="HisKA"/>
    <property type="match status" value="1"/>
</dbReference>
<evidence type="ECO:0000256" key="11">
    <source>
        <dbReference type="ARBA" id="ARBA00023136"/>
    </source>
</evidence>
<dbReference type="Proteomes" id="UP000434582">
    <property type="component" value="Unassembled WGS sequence"/>
</dbReference>
<dbReference type="InterPro" id="IPR036097">
    <property type="entry name" value="HisK_dim/P_sf"/>
</dbReference>
<comment type="caution">
    <text evidence="14">The sequence shown here is derived from an EMBL/GenBank/DDBJ whole genome shotgun (WGS) entry which is preliminary data.</text>
</comment>
<dbReference type="InterPro" id="IPR036890">
    <property type="entry name" value="HATPase_C_sf"/>
</dbReference>
<dbReference type="InterPro" id="IPR035965">
    <property type="entry name" value="PAS-like_dom_sf"/>
</dbReference>
<sequence>MGRDAIPNRKTLRLPRRRTLGAAVLFALPGIAVLGLLALTGALSPGWLAFPLSLALVGAAALLLRPHLRDLYAVELTMRTLADGRGRAAAVPDIVYSAAARAQMSALMDLRRAHDQRVAALAERAESDALIVDGLSDPILLVDTDGLVTRVNTAARVQFGRDGVGKPLTLVLRDPRVLAAVEAVLAGRPGQVVQMTLPGAVEREFEVRVGPLAQPDRQGAEILVSMHDVSKLVRLERMRADFVANASHELRTPLSSLVGFVETLMGPAREDAEAHDRFLPIMLDQGRRMQRLVEDLLSLSRIEINEHSVPTETVALPDLIQRIARGMELKCQAKRCAIVFDLDPDLPPVIGDADQLSQVFQNLLDNAVKYGRRDSTVTVTGRVVEQGPAGMPMAPHGAPHGPPHGPRRGPCVRVSVRDQGEGIAREHLPRLTERFYRVDRARSRQMGGTGLGLAIVKHVLARHRGMLVPDSVVGEGSTFTVYLPAAHRQADSAARSTSQMPAAG</sequence>
<keyword evidence="7" id="KW-0547">Nucleotide-binding</keyword>
<keyword evidence="5" id="KW-0597">Phosphoprotein</keyword>
<keyword evidence="12" id="KW-0812">Transmembrane</keyword>
<evidence type="ECO:0000313" key="15">
    <source>
        <dbReference type="Proteomes" id="UP000434582"/>
    </source>
</evidence>
<dbReference type="SMART" id="SM00388">
    <property type="entry name" value="HisKA"/>
    <property type="match status" value="1"/>
</dbReference>
<dbReference type="RefSeq" id="WP_153346037.1">
    <property type="nucleotide sequence ID" value="NZ_WIVE01000065.1"/>
</dbReference>
<dbReference type="PRINTS" id="PR00344">
    <property type="entry name" value="BCTRLSENSOR"/>
</dbReference>
<reference evidence="14 15" key="1">
    <citation type="submission" date="2019-10" db="EMBL/GenBank/DDBJ databases">
        <title>Draft whole-genome sequence of the purple nonsulfur photosynthetic bacterium Roseospira navarrensis DSM 15114.</title>
        <authorList>
            <person name="Kyndt J.A."/>
            <person name="Meyer T.E."/>
        </authorList>
    </citation>
    <scope>NUCLEOTIDE SEQUENCE [LARGE SCALE GENOMIC DNA]</scope>
    <source>
        <strain evidence="14 15">DSM 15114</strain>
    </source>
</reference>
<dbReference type="InterPro" id="IPR003594">
    <property type="entry name" value="HATPase_dom"/>
</dbReference>
<gene>
    <name evidence="14" type="ORF">GHC57_15900</name>
</gene>
<dbReference type="AlphaFoldDB" id="A0A7X2D430"/>
<dbReference type="SUPFAM" id="SSF55874">
    <property type="entry name" value="ATPase domain of HSP90 chaperone/DNA topoisomerase II/histidine kinase"/>
    <property type="match status" value="1"/>
</dbReference>
<dbReference type="InterPro" id="IPR013767">
    <property type="entry name" value="PAS_fold"/>
</dbReference>
<dbReference type="Pfam" id="PF02518">
    <property type="entry name" value="HATPase_c"/>
    <property type="match status" value="1"/>
</dbReference>
<dbReference type="Gene3D" id="3.30.565.10">
    <property type="entry name" value="Histidine kinase-like ATPase, C-terminal domain"/>
    <property type="match status" value="1"/>
</dbReference>
<dbReference type="InterPro" id="IPR050351">
    <property type="entry name" value="BphY/WalK/GraS-like"/>
</dbReference>
<dbReference type="SUPFAM" id="SSF47384">
    <property type="entry name" value="Homodimeric domain of signal transducing histidine kinase"/>
    <property type="match status" value="1"/>
</dbReference>
<dbReference type="SMART" id="SM00387">
    <property type="entry name" value="HATPase_c"/>
    <property type="match status" value="1"/>
</dbReference>
<dbReference type="Gene3D" id="3.30.450.20">
    <property type="entry name" value="PAS domain"/>
    <property type="match status" value="1"/>
</dbReference>
<comment type="subcellular location">
    <subcellularLocation>
        <location evidence="2">Cell membrane</location>
    </subcellularLocation>
</comment>